<keyword evidence="13" id="KW-1185">Reference proteome</keyword>
<proteinExistence type="predicted"/>
<dbReference type="Pfam" id="PF01342">
    <property type="entry name" value="SAND"/>
    <property type="match status" value="1"/>
</dbReference>
<dbReference type="SMART" id="SM00258">
    <property type="entry name" value="SAND"/>
    <property type="match status" value="1"/>
</dbReference>
<accession>A0A8K9UZL4</accession>
<evidence type="ECO:0000256" key="7">
    <source>
        <dbReference type="ARBA" id="ARBA00023125"/>
    </source>
</evidence>
<reference evidence="12" key="2">
    <citation type="submission" date="2025-08" db="UniProtKB">
        <authorList>
            <consortium name="Ensembl"/>
        </authorList>
    </citation>
    <scope>IDENTIFICATION</scope>
</reference>
<dbReference type="InterPro" id="IPR010919">
    <property type="entry name" value="SAND-like_dom_sf"/>
</dbReference>
<dbReference type="SUPFAM" id="SSF63763">
    <property type="entry name" value="SAND domain-like"/>
    <property type="match status" value="1"/>
</dbReference>
<evidence type="ECO:0000313" key="13">
    <source>
        <dbReference type="Proteomes" id="UP000694395"/>
    </source>
</evidence>
<dbReference type="Proteomes" id="UP000694395">
    <property type="component" value="Chromosome 16"/>
</dbReference>
<dbReference type="GO" id="GO:0046872">
    <property type="term" value="F:metal ion binding"/>
    <property type="evidence" value="ECO:0007669"/>
    <property type="project" value="UniProtKB-KW"/>
</dbReference>
<dbReference type="PANTHER" id="PTHR10417">
    <property type="entry name" value="GLUCOCORTICOID MODULATORY ELEMENT-BINDING PROTEIN"/>
    <property type="match status" value="1"/>
</dbReference>
<name>A0A8K9UZL4_ONCMY</name>
<dbReference type="PROSITE" id="PS50864">
    <property type="entry name" value="SAND"/>
    <property type="match status" value="1"/>
</dbReference>
<dbReference type="Ensembl" id="ENSOMYT00000160897.1">
    <property type="protein sequence ID" value="ENSOMYP00000112543.1"/>
    <property type="gene ID" value="ENSOMYG00000074412.1"/>
</dbReference>
<organism evidence="12 13">
    <name type="scientific">Oncorhynchus mykiss</name>
    <name type="common">Rainbow trout</name>
    <name type="synonym">Salmo gairdneri</name>
    <dbReference type="NCBI Taxonomy" id="8022"/>
    <lineage>
        <taxon>Eukaryota</taxon>
        <taxon>Metazoa</taxon>
        <taxon>Chordata</taxon>
        <taxon>Craniata</taxon>
        <taxon>Vertebrata</taxon>
        <taxon>Euteleostomi</taxon>
        <taxon>Actinopterygii</taxon>
        <taxon>Neopterygii</taxon>
        <taxon>Teleostei</taxon>
        <taxon>Protacanthopterygii</taxon>
        <taxon>Salmoniformes</taxon>
        <taxon>Salmonidae</taxon>
        <taxon>Salmoninae</taxon>
        <taxon>Oncorhynchus</taxon>
    </lineage>
</organism>
<feature type="coiled-coil region" evidence="10">
    <location>
        <begin position="340"/>
        <end position="392"/>
    </location>
</feature>
<sequence>MCSGMSNFIISTELCLFCSVRPHPPPLPLPMASSEVNVNVEEVVVVTTPDGAGEGSAAEVVKTVLVATELTQAGEELTDGSVESEADATITVTKEAVLVKLSDEMDVEADLVYPITCGDVKGTLVWKKFVCPGINIKCVQFNEHLISPKEFVYLAGKSTLKDWKRAIRVNGTMIRKIMDSGELDFYQHSKVCSNTCRSTKIDLVGTRVSLSSQQATEYVPVTPSLSDGKHSHILVFGKDCVTFEVFKAYHDVILVNGSPAMFPTEVSSDDTTEWVTAIGEDSVTFWKGLKEAGLLEEVVEDFQKEIQEVLKGMQERITEPPLQVNDAVLLNNIVQNFGMLDLVKKVLASHKSQMDRHREQYSHSLVALEQQCDEHRKRAKELKSKSQHLNNVLMTLTPVAVPSTPKRPRLTRAVSGPAVMSSAPTQITLPLTQLAGLPAGCKVLSVGGAGAGQQTYTVLTSPTGELGPDASNLTVLSTAAAVQEGAPTTSAFVKMVSSGYQLITLPAALSTQLQGLAGGTAQGTTTMMAVPMGNNALQSTAAVVTALGRRVEVHVQEGVAPETEEQEAKETVES</sequence>
<evidence type="ECO:0000259" key="11">
    <source>
        <dbReference type="PROSITE" id="PS50864"/>
    </source>
</evidence>
<dbReference type="GO" id="GO:0005634">
    <property type="term" value="C:nucleus"/>
    <property type="evidence" value="ECO:0007669"/>
    <property type="project" value="TreeGrafter"/>
</dbReference>
<dbReference type="AlphaFoldDB" id="A0A8K9UZL4"/>
<keyword evidence="4" id="KW-0862">Zinc</keyword>
<evidence type="ECO:0000256" key="10">
    <source>
        <dbReference type="SAM" id="Coils"/>
    </source>
</evidence>
<keyword evidence="2" id="KW-0963">Cytoplasm</keyword>
<keyword evidence="5" id="KW-0805">Transcription regulation</keyword>
<keyword evidence="8" id="KW-0804">Transcription</keyword>
<dbReference type="GO" id="GO:0005737">
    <property type="term" value="C:cytoplasm"/>
    <property type="evidence" value="ECO:0007669"/>
    <property type="project" value="UniProtKB-SubCell"/>
</dbReference>
<dbReference type="Pfam" id="PF25892">
    <property type="entry name" value="Spe-44"/>
    <property type="match status" value="1"/>
</dbReference>
<dbReference type="GO" id="GO:0000978">
    <property type="term" value="F:RNA polymerase II cis-regulatory region sequence-specific DNA binding"/>
    <property type="evidence" value="ECO:0007669"/>
    <property type="project" value="TreeGrafter"/>
</dbReference>
<evidence type="ECO:0000256" key="6">
    <source>
        <dbReference type="ARBA" id="ARBA00023054"/>
    </source>
</evidence>
<reference evidence="12" key="3">
    <citation type="submission" date="2025-09" db="UniProtKB">
        <authorList>
            <consortium name="Ensembl"/>
        </authorList>
    </citation>
    <scope>IDENTIFICATION</scope>
</reference>
<dbReference type="PANTHER" id="PTHR10417:SF2">
    <property type="entry name" value="GLUCOCORTICOID MODULATORY ELEMENT-BINDING PROTEIN 2"/>
    <property type="match status" value="1"/>
</dbReference>
<dbReference type="GO" id="GO:0006357">
    <property type="term" value="P:regulation of transcription by RNA polymerase II"/>
    <property type="evidence" value="ECO:0007669"/>
    <property type="project" value="TreeGrafter"/>
</dbReference>
<keyword evidence="6 10" id="KW-0175">Coiled coil</keyword>
<dbReference type="FunFam" id="3.10.390.10:FF:000003">
    <property type="entry name" value="glucocorticoid modulatory element-binding protein 1 isoform X2"/>
    <property type="match status" value="1"/>
</dbReference>
<dbReference type="InterPro" id="IPR000770">
    <property type="entry name" value="SAND_dom"/>
</dbReference>
<keyword evidence="9" id="KW-0539">Nucleus</keyword>
<evidence type="ECO:0000256" key="5">
    <source>
        <dbReference type="ARBA" id="ARBA00023015"/>
    </source>
</evidence>
<keyword evidence="3" id="KW-0479">Metal-binding</keyword>
<dbReference type="InterPro" id="IPR059099">
    <property type="entry name" value="GMEB1/2/Spe-44_dom"/>
</dbReference>
<dbReference type="Gene3D" id="3.10.390.10">
    <property type="entry name" value="SAND domain-like"/>
    <property type="match status" value="1"/>
</dbReference>
<evidence type="ECO:0000313" key="12">
    <source>
        <dbReference type="Ensembl" id="ENSOMYP00000112543.1"/>
    </source>
</evidence>
<evidence type="ECO:0000256" key="9">
    <source>
        <dbReference type="ARBA" id="ARBA00023242"/>
    </source>
</evidence>
<reference evidence="12" key="1">
    <citation type="submission" date="2020-07" db="EMBL/GenBank/DDBJ databases">
        <title>A long reads based de novo assembly of the rainbow trout Arlee double haploid line genome.</title>
        <authorList>
            <person name="Gao G."/>
            <person name="Palti Y."/>
        </authorList>
    </citation>
    <scope>NUCLEOTIDE SEQUENCE [LARGE SCALE GENOMIC DNA]</scope>
</reference>
<evidence type="ECO:0000256" key="3">
    <source>
        <dbReference type="ARBA" id="ARBA00022723"/>
    </source>
</evidence>
<evidence type="ECO:0000256" key="8">
    <source>
        <dbReference type="ARBA" id="ARBA00023163"/>
    </source>
</evidence>
<protein>
    <recommendedName>
        <fullName evidence="11">SAND domain-containing protein</fullName>
    </recommendedName>
</protein>
<feature type="domain" description="SAND" evidence="11">
    <location>
        <begin position="102"/>
        <end position="184"/>
    </location>
</feature>
<comment type="subcellular location">
    <subcellularLocation>
        <location evidence="1">Cytoplasm</location>
    </subcellularLocation>
</comment>
<evidence type="ECO:0000256" key="4">
    <source>
        <dbReference type="ARBA" id="ARBA00022833"/>
    </source>
</evidence>
<keyword evidence="7" id="KW-0238">DNA-binding</keyword>
<evidence type="ECO:0000256" key="1">
    <source>
        <dbReference type="ARBA" id="ARBA00004496"/>
    </source>
</evidence>
<evidence type="ECO:0000256" key="2">
    <source>
        <dbReference type="ARBA" id="ARBA00022490"/>
    </source>
</evidence>
<dbReference type="GeneTree" id="ENSGT00410000025596"/>
<gene>
    <name evidence="12" type="primary">LOC110491860</name>
</gene>